<evidence type="ECO:0000313" key="1">
    <source>
        <dbReference type="EMBL" id="KAI3719181.1"/>
    </source>
</evidence>
<proteinExistence type="predicted"/>
<organism evidence="1 2">
    <name type="scientific">Arctium lappa</name>
    <name type="common">Greater burdock</name>
    <name type="synonym">Lappa major</name>
    <dbReference type="NCBI Taxonomy" id="4217"/>
    <lineage>
        <taxon>Eukaryota</taxon>
        <taxon>Viridiplantae</taxon>
        <taxon>Streptophyta</taxon>
        <taxon>Embryophyta</taxon>
        <taxon>Tracheophyta</taxon>
        <taxon>Spermatophyta</taxon>
        <taxon>Magnoliopsida</taxon>
        <taxon>eudicotyledons</taxon>
        <taxon>Gunneridae</taxon>
        <taxon>Pentapetalae</taxon>
        <taxon>asterids</taxon>
        <taxon>campanulids</taxon>
        <taxon>Asterales</taxon>
        <taxon>Asteraceae</taxon>
        <taxon>Carduoideae</taxon>
        <taxon>Cardueae</taxon>
        <taxon>Arctiinae</taxon>
        <taxon>Arctium</taxon>
    </lineage>
</organism>
<comment type="caution">
    <text evidence="1">The sequence shown here is derived from an EMBL/GenBank/DDBJ whole genome shotgun (WGS) entry which is preliminary data.</text>
</comment>
<gene>
    <name evidence="1" type="ORF">L6452_20075</name>
</gene>
<reference evidence="2" key="1">
    <citation type="journal article" date="2022" name="Mol. Ecol. Resour.">
        <title>The genomes of chicory, endive, great burdock and yacon provide insights into Asteraceae palaeo-polyploidization history and plant inulin production.</title>
        <authorList>
            <person name="Fan W."/>
            <person name="Wang S."/>
            <person name="Wang H."/>
            <person name="Wang A."/>
            <person name="Jiang F."/>
            <person name="Liu H."/>
            <person name="Zhao H."/>
            <person name="Xu D."/>
            <person name="Zhang Y."/>
        </authorList>
    </citation>
    <scope>NUCLEOTIDE SEQUENCE [LARGE SCALE GENOMIC DNA]</scope>
    <source>
        <strain evidence="2">cv. Niubang</strain>
    </source>
</reference>
<evidence type="ECO:0000313" key="2">
    <source>
        <dbReference type="Proteomes" id="UP001055879"/>
    </source>
</evidence>
<accession>A0ACB9BAC8</accession>
<sequence>MGVILLRIRDSVNEKYEIKWREIRDRAHRRIVTKVLKKAVQGLFDIFMREMELGSRIRQGPIKNSPVWIRPKLTKSPSETEMMHPLEPSQRILIKIAFSTFKNTAENHVLLDKEDNSDFPVVNQSVQEQALRKAQQSYECRY</sequence>
<dbReference type="EMBL" id="CM042052">
    <property type="protein sequence ID" value="KAI3719181.1"/>
    <property type="molecule type" value="Genomic_DNA"/>
</dbReference>
<dbReference type="Proteomes" id="UP001055879">
    <property type="component" value="Linkage Group LG06"/>
</dbReference>
<reference evidence="1 2" key="2">
    <citation type="journal article" date="2022" name="Mol. Ecol. Resour.">
        <title>The genomes of chicory, endive, great burdock and yacon provide insights into Asteraceae paleo-polyploidization history and plant inulin production.</title>
        <authorList>
            <person name="Fan W."/>
            <person name="Wang S."/>
            <person name="Wang H."/>
            <person name="Wang A."/>
            <person name="Jiang F."/>
            <person name="Liu H."/>
            <person name="Zhao H."/>
            <person name="Xu D."/>
            <person name="Zhang Y."/>
        </authorList>
    </citation>
    <scope>NUCLEOTIDE SEQUENCE [LARGE SCALE GENOMIC DNA]</scope>
    <source>
        <strain evidence="2">cv. Niubang</strain>
    </source>
</reference>
<keyword evidence="2" id="KW-1185">Reference proteome</keyword>
<protein>
    <submittedName>
        <fullName evidence="1">Uncharacterized protein</fullName>
    </submittedName>
</protein>
<name>A0ACB9BAC8_ARCLA</name>